<proteinExistence type="predicted"/>
<dbReference type="RefSeq" id="WP_345432106.1">
    <property type="nucleotide sequence ID" value="NZ_BAABHK010000004.1"/>
</dbReference>
<name>A0ABP8UD20_9ACTN</name>
<comment type="caution">
    <text evidence="1">The sequence shown here is derived from an EMBL/GenBank/DDBJ whole genome shotgun (WGS) entry which is preliminary data.</text>
</comment>
<keyword evidence="2" id="KW-1185">Reference proteome</keyword>
<dbReference type="Proteomes" id="UP001501442">
    <property type="component" value="Unassembled WGS sequence"/>
</dbReference>
<protein>
    <submittedName>
        <fullName evidence="1">Uncharacterized protein</fullName>
    </submittedName>
</protein>
<sequence length="119" mass="13047">MSQSPYTVAVYLNVDRNNFDGYQPHHPLATANDLVFRVNAISHEDAAEKAWPVGNKVATDLDNRSWPRDVRSFSVGDVAKVTGNGQTRFYACARGGWDEIAEPTNPVVALAGTRATSRK</sequence>
<organism evidence="1 2">
    <name type="scientific">Actinoallomurus vinaceus</name>
    <dbReference type="NCBI Taxonomy" id="1080074"/>
    <lineage>
        <taxon>Bacteria</taxon>
        <taxon>Bacillati</taxon>
        <taxon>Actinomycetota</taxon>
        <taxon>Actinomycetes</taxon>
        <taxon>Streptosporangiales</taxon>
        <taxon>Thermomonosporaceae</taxon>
        <taxon>Actinoallomurus</taxon>
    </lineage>
</organism>
<gene>
    <name evidence="1" type="ORF">GCM10023196_037160</name>
</gene>
<dbReference type="EMBL" id="BAABHK010000004">
    <property type="protein sequence ID" value="GAA4626927.1"/>
    <property type="molecule type" value="Genomic_DNA"/>
</dbReference>
<evidence type="ECO:0000313" key="1">
    <source>
        <dbReference type="EMBL" id="GAA4626927.1"/>
    </source>
</evidence>
<evidence type="ECO:0000313" key="2">
    <source>
        <dbReference type="Proteomes" id="UP001501442"/>
    </source>
</evidence>
<accession>A0ABP8UD20</accession>
<reference evidence="2" key="1">
    <citation type="journal article" date="2019" name="Int. J. Syst. Evol. Microbiol.">
        <title>The Global Catalogue of Microorganisms (GCM) 10K type strain sequencing project: providing services to taxonomists for standard genome sequencing and annotation.</title>
        <authorList>
            <consortium name="The Broad Institute Genomics Platform"/>
            <consortium name="The Broad Institute Genome Sequencing Center for Infectious Disease"/>
            <person name="Wu L."/>
            <person name="Ma J."/>
        </authorList>
    </citation>
    <scope>NUCLEOTIDE SEQUENCE [LARGE SCALE GENOMIC DNA]</scope>
    <source>
        <strain evidence="2">JCM 17939</strain>
    </source>
</reference>